<dbReference type="InterPro" id="IPR015495">
    <property type="entry name" value="Myb_TF_plants"/>
</dbReference>
<keyword evidence="8" id="KW-1185">Reference proteome</keyword>
<dbReference type="Pfam" id="PF00249">
    <property type="entry name" value="Myb_DNA-binding"/>
    <property type="match status" value="2"/>
</dbReference>
<evidence type="ECO:0000256" key="3">
    <source>
        <dbReference type="ARBA" id="ARBA00023125"/>
    </source>
</evidence>
<dbReference type="InterPro" id="IPR009057">
    <property type="entry name" value="Homeodomain-like_sf"/>
</dbReference>
<evidence type="ECO:0000313" key="7">
    <source>
        <dbReference type="EMBL" id="CAI0417717.1"/>
    </source>
</evidence>
<dbReference type="FunFam" id="1.10.10.60:FF:000001">
    <property type="entry name" value="MYB-related transcription factor"/>
    <property type="match status" value="1"/>
</dbReference>
<evidence type="ECO:0000256" key="1">
    <source>
        <dbReference type="ARBA" id="ARBA00004123"/>
    </source>
</evidence>
<organism evidence="7 8">
    <name type="scientific">Linum tenue</name>
    <dbReference type="NCBI Taxonomy" id="586396"/>
    <lineage>
        <taxon>Eukaryota</taxon>
        <taxon>Viridiplantae</taxon>
        <taxon>Streptophyta</taxon>
        <taxon>Embryophyta</taxon>
        <taxon>Tracheophyta</taxon>
        <taxon>Spermatophyta</taxon>
        <taxon>Magnoliopsida</taxon>
        <taxon>eudicotyledons</taxon>
        <taxon>Gunneridae</taxon>
        <taxon>Pentapetalae</taxon>
        <taxon>rosids</taxon>
        <taxon>fabids</taxon>
        <taxon>Malpighiales</taxon>
        <taxon>Linaceae</taxon>
        <taxon>Linum</taxon>
    </lineage>
</organism>
<evidence type="ECO:0000256" key="2">
    <source>
        <dbReference type="ARBA" id="ARBA00022737"/>
    </source>
</evidence>
<feature type="domain" description="HTH myb-type" evidence="6">
    <location>
        <begin position="12"/>
        <end position="64"/>
    </location>
</feature>
<name>A0AAV0K5Y0_9ROSI</name>
<evidence type="ECO:0000259" key="6">
    <source>
        <dbReference type="PROSITE" id="PS51294"/>
    </source>
</evidence>
<dbReference type="GO" id="GO:0005634">
    <property type="term" value="C:nucleus"/>
    <property type="evidence" value="ECO:0007669"/>
    <property type="project" value="UniProtKB-SubCell"/>
</dbReference>
<evidence type="ECO:0000313" key="8">
    <source>
        <dbReference type="Proteomes" id="UP001154282"/>
    </source>
</evidence>
<sequence length="382" mass="41890">MVRPPCCGSEDDEKVKKGPWTAEEDAKLVDYITNKGHTNWKSLPKLAGLNRCGKSCRLRWTNYLRPDIKRGKFSEEEERLIINLHSVLGNKWSRIATHLSGRTDNEIKNYYNTHIRKKLLQMGIDPQTHKPRTDHSQIAQIINLTQLIGAAQQLNSIMMLNNNGIIGNSNNNNNNNNSVANSIIPLLHLLNPATTSAASTFLAQQQQQQQIMSSQEELLLARLLNPAGAGAVQQQELFCNQFLNTLPALATGRGSSLMVNNNNNGALATARESALPGLVSAEASPEASSSTSLVHHNNNVNGGVDGVMEAGNNNNNYPHLSNNSSNFSDGTTAFSSPGTAADVDDNQYEAWEKMLLMDDDFVPTFGDSGFFSSWKDDDLVLE</sequence>
<dbReference type="GO" id="GO:0003677">
    <property type="term" value="F:DNA binding"/>
    <property type="evidence" value="ECO:0007669"/>
    <property type="project" value="UniProtKB-KW"/>
</dbReference>
<dbReference type="PANTHER" id="PTHR47994:SF5">
    <property type="entry name" value="F14D16.11-RELATED"/>
    <property type="match status" value="1"/>
</dbReference>
<gene>
    <name evidence="7" type="ORF">LITE_LOCUS17409</name>
</gene>
<comment type="caution">
    <text evidence="7">The sequence shown here is derived from an EMBL/GenBank/DDBJ whole genome shotgun (WGS) entry which is preliminary data.</text>
</comment>
<dbReference type="Proteomes" id="UP001154282">
    <property type="component" value="Unassembled WGS sequence"/>
</dbReference>
<accession>A0AAV0K5Y0</accession>
<dbReference type="CDD" id="cd00167">
    <property type="entry name" value="SANT"/>
    <property type="match status" value="2"/>
</dbReference>
<feature type="domain" description="Myb-like" evidence="5">
    <location>
        <begin position="65"/>
        <end position="115"/>
    </location>
</feature>
<dbReference type="EMBL" id="CAMGYJ010000005">
    <property type="protein sequence ID" value="CAI0417717.1"/>
    <property type="molecule type" value="Genomic_DNA"/>
</dbReference>
<dbReference type="InterPro" id="IPR001005">
    <property type="entry name" value="SANT/Myb"/>
</dbReference>
<dbReference type="AlphaFoldDB" id="A0AAV0K5Y0"/>
<evidence type="ECO:0000259" key="5">
    <source>
        <dbReference type="PROSITE" id="PS50090"/>
    </source>
</evidence>
<dbReference type="SUPFAM" id="SSF46689">
    <property type="entry name" value="Homeodomain-like"/>
    <property type="match status" value="1"/>
</dbReference>
<reference evidence="7" key="1">
    <citation type="submission" date="2022-08" db="EMBL/GenBank/DDBJ databases">
        <authorList>
            <person name="Gutierrez-Valencia J."/>
        </authorList>
    </citation>
    <scope>NUCLEOTIDE SEQUENCE</scope>
</reference>
<comment type="subcellular location">
    <subcellularLocation>
        <location evidence="1">Nucleus</location>
    </subcellularLocation>
</comment>
<dbReference type="InterPro" id="IPR017930">
    <property type="entry name" value="Myb_dom"/>
</dbReference>
<dbReference type="PANTHER" id="PTHR47994">
    <property type="entry name" value="F14D16.11-RELATED"/>
    <property type="match status" value="1"/>
</dbReference>
<dbReference type="PROSITE" id="PS50090">
    <property type="entry name" value="MYB_LIKE"/>
    <property type="match status" value="2"/>
</dbReference>
<dbReference type="SMART" id="SM00717">
    <property type="entry name" value="SANT"/>
    <property type="match status" value="2"/>
</dbReference>
<evidence type="ECO:0000256" key="4">
    <source>
        <dbReference type="ARBA" id="ARBA00023242"/>
    </source>
</evidence>
<dbReference type="PROSITE" id="PS51294">
    <property type="entry name" value="HTH_MYB"/>
    <property type="match status" value="2"/>
</dbReference>
<keyword evidence="4" id="KW-0539">Nucleus</keyword>
<protein>
    <submittedName>
        <fullName evidence="7">Uncharacterized protein</fullName>
    </submittedName>
</protein>
<proteinExistence type="predicted"/>
<feature type="domain" description="Myb-like" evidence="5">
    <location>
        <begin position="12"/>
        <end position="64"/>
    </location>
</feature>
<feature type="domain" description="HTH myb-type" evidence="6">
    <location>
        <begin position="65"/>
        <end position="119"/>
    </location>
</feature>
<dbReference type="Gene3D" id="1.10.10.60">
    <property type="entry name" value="Homeodomain-like"/>
    <property type="match status" value="2"/>
</dbReference>
<dbReference type="FunFam" id="1.10.10.60:FF:000349">
    <property type="entry name" value="Transcription factor MYB39"/>
    <property type="match status" value="1"/>
</dbReference>
<keyword evidence="2" id="KW-0677">Repeat</keyword>
<keyword evidence="3" id="KW-0238">DNA-binding</keyword>